<proteinExistence type="predicted"/>
<organism evidence="1 2">
    <name type="scientific">Lapidilactobacillus dextrinicus</name>
    <dbReference type="NCBI Taxonomy" id="51664"/>
    <lineage>
        <taxon>Bacteria</taxon>
        <taxon>Bacillati</taxon>
        <taxon>Bacillota</taxon>
        <taxon>Bacilli</taxon>
        <taxon>Lactobacillales</taxon>
        <taxon>Lactobacillaceae</taxon>
        <taxon>Lapidilactobacillus</taxon>
    </lineage>
</organism>
<evidence type="ECO:0008006" key="3">
    <source>
        <dbReference type="Google" id="ProtNLM"/>
    </source>
</evidence>
<reference evidence="1" key="1">
    <citation type="journal article" date="2021" name="PeerJ">
        <title>Extensive microbial diversity within the chicken gut microbiome revealed by metagenomics and culture.</title>
        <authorList>
            <person name="Gilroy R."/>
            <person name="Ravi A."/>
            <person name="Getino M."/>
            <person name="Pursley I."/>
            <person name="Horton D.L."/>
            <person name="Alikhan N.F."/>
            <person name="Baker D."/>
            <person name="Gharbi K."/>
            <person name="Hall N."/>
            <person name="Watson M."/>
            <person name="Adriaenssens E.M."/>
            <person name="Foster-Nyarko E."/>
            <person name="Jarju S."/>
            <person name="Secka A."/>
            <person name="Antonio M."/>
            <person name="Oren A."/>
            <person name="Chaudhuri R.R."/>
            <person name="La Ragione R."/>
            <person name="Hildebrand F."/>
            <person name="Pallen M.J."/>
        </authorList>
    </citation>
    <scope>NUCLEOTIDE SEQUENCE</scope>
    <source>
        <strain evidence="1">CHK173-2119</strain>
    </source>
</reference>
<comment type="caution">
    <text evidence="1">The sequence shown here is derived from an EMBL/GenBank/DDBJ whole genome shotgun (WGS) entry which is preliminary data.</text>
</comment>
<accession>A0A921B1T3</accession>
<feature type="non-terminal residue" evidence="1">
    <location>
        <position position="84"/>
    </location>
</feature>
<gene>
    <name evidence="1" type="ORF">K8W17_01660</name>
</gene>
<sequence>MNNQMQDHELDWNGTIEKESNFVILPEGDYDFTVTNLERKRYTPGPNSKLPACNQAVLDLTIHTAEGDAVIKHNLFLHTKTEGL</sequence>
<dbReference type="Proteomes" id="UP000774947">
    <property type="component" value="Unassembled WGS sequence"/>
</dbReference>
<dbReference type="AlphaFoldDB" id="A0A921B1T3"/>
<name>A0A921B1T3_9LACO</name>
<protein>
    <recommendedName>
        <fullName evidence="3">DUF669 domain-containing protein</fullName>
    </recommendedName>
</protein>
<reference evidence="1" key="2">
    <citation type="submission" date="2021-09" db="EMBL/GenBank/DDBJ databases">
        <authorList>
            <person name="Gilroy R."/>
        </authorList>
    </citation>
    <scope>NUCLEOTIDE SEQUENCE</scope>
    <source>
        <strain evidence="1">CHK173-2119</strain>
    </source>
</reference>
<evidence type="ECO:0000313" key="1">
    <source>
        <dbReference type="EMBL" id="HJE14771.1"/>
    </source>
</evidence>
<dbReference type="EMBL" id="DYXY01000038">
    <property type="protein sequence ID" value="HJE14771.1"/>
    <property type="molecule type" value="Genomic_DNA"/>
</dbReference>
<evidence type="ECO:0000313" key="2">
    <source>
        <dbReference type="Proteomes" id="UP000774947"/>
    </source>
</evidence>